<keyword evidence="1" id="KW-0677">Repeat</keyword>
<reference evidence="3" key="1">
    <citation type="journal article" date="2023" name="Mol. Phylogenet. Evol.">
        <title>Genome-scale phylogeny and comparative genomics of the fungal order Sordariales.</title>
        <authorList>
            <person name="Hensen N."/>
            <person name="Bonometti L."/>
            <person name="Westerberg I."/>
            <person name="Brannstrom I.O."/>
            <person name="Guillou S."/>
            <person name="Cros-Aarteil S."/>
            <person name="Calhoun S."/>
            <person name="Haridas S."/>
            <person name="Kuo A."/>
            <person name="Mondo S."/>
            <person name="Pangilinan J."/>
            <person name="Riley R."/>
            <person name="LaButti K."/>
            <person name="Andreopoulos B."/>
            <person name="Lipzen A."/>
            <person name="Chen C."/>
            <person name="Yan M."/>
            <person name="Daum C."/>
            <person name="Ng V."/>
            <person name="Clum A."/>
            <person name="Steindorff A."/>
            <person name="Ohm R.A."/>
            <person name="Martin F."/>
            <person name="Silar P."/>
            <person name="Natvig D.O."/>
            <person name="Lalanne C."/>
            <person name="Gautier V."/>
            <person name="Ament-Velasquez S.L."/>
            <person name="Kruys A."/>
            <person name="Hutchinson M.I."/>
            <person name="Powell A.J."/>
            <person name="Barry K."/>
            <person name="Miller A.N."/>
            <person name="Grigoriev I.V."/>
            <person name="Debuchy R."/>
            <person name="Gladieux P."/>
            <person name="Hiltunen Thoren M."/>
            <person name="Johannesson H."/>
        </authorList>
    </citation>
    <scope>NUCLEOTIDE SEQUENCE</scope>
    <source>
        <strain evidence="3">PSN324</strain>
    </source>
</reference>
<dbReference type="Pfam" id="PF12796">
    <property type="entry name" value="Ank_2"/>
    <property type="match status" value="1"/>
</dbReference>
<comment type="caution">
    <text evidence="3">The sequence shown here is derived from an EMBL/GenBank/DDBJ whole genome shotgun (WGS) entry which is preliminary data.</text>
</comment>
<evidence type="ECO:0000313" key="3">
    <source>
        <dbReference type="EMBL" id="KAK4457384.1"/>
    </source>
</evidence>
<feature type="region of interest" description="Disordered" evidence="2">
    <location>
        <begin position="26"/>
        <end position="87"/>
    </location>
</feature>
<feature type="compositionally biased region" description="Gly residues" evidence="2">
    <location>
        <begin position="69"/>
        <end position="83"/>
    </location>
</feature>
<dbReference type="PANTHER" id="PTHR22872:SF2">
    <property type="entry name" value="INHIBITOR OF BRUTON TYROSINE KINASE"/>
    <property type="match status" value="1"/>
</dbReference>
<reference evidence="3" key="2">
    <citation type="submission" date="2023-06" db="EMBL/GenBank/DDBJ databases">
        <authorList>
            <consortium name="Lawrence Berkeley National Laboratory"/>
            <person name="Mondo S.J."/>
            <person name="Hensen N."/>
            <person name="Bonometti L."/>
            <person name="Westerberg I."/>
            <person name="Brannstrom I.O."/>
            <person name="Guillou S."/>
            <person name="Cros-Aarteil S."/>
            <person name="Calhoun S."/>
            <person name="Haridas S."/>
            <person name="Kuo A."/>
            <person name="Pangilinan J."/>
            <person name="Riley R."/>
            <person name="Labutti K."/>
            <person name="Andreopoulos B."/>
            <person name="Lipzen A."/>
            <person name="Chen C."/>
            <person name="Yanf M."/>
            <person name="Daum C."/>
            <person name="Ng V."/>
            <person name="Clum A."/>
            <person name="Steindorff A."/>
            <person name="Ohm R."/>
            <person name="Martin F."/>
            <person name="Silar P."/>
            <person name="Natvig D."/>
            <person name="Lalanne C."/>
            <person name="Gautier V."/>
            <person name="Ament-Velasquez S.L."/>
            <person name="Kruys A."/>
            <person name="Hutchinson M.I."/>
            <person name="Powell A.J."/>
            <person name="Barry K."/>
            <person name="Miller A.N."/>
            <person name="Grigoriev I.V."/>
            <person name="Debuchy R."/>
            <person name="Gladieux P."/>
            <person name="Thoren M.H."/>
            <person name="Johannesson H."/>
        </authorList>
    </citation>
    <scope>NUCLEOTIDE SEQUENCE</scope>
    <source>
        <strain evidence="3">PSN324</strain>
    </source>
</reference>
<gene>
    <name evidence="3" type="ORF">QBC42DRAFT_318423</name>
</gene>
<dbReference type="Gene3D" id="1.25.40.20">
    <property type="entry name" value="Ankyrin repeat-containing domain"/>
    <property type="match status" value="1"/>
</dbReference>
<dbReference type="SMART" id="SM00248">
    <property type="entry name" value="ANK"/>
    <property type="match status" value="2"/>
</dbReference>
<feature type="compositionally biased region" description="Acidic residues" evidence="2">
    <location>
        <begin position="200"/>
        <end position="213"/>
    </location>
</feature>
<dbReference type="InterPro" id="IPR036770">
    <property type="entry name" value="Ankyrin_rpt-contain_sf"/>
</dbReference>
<evidence type="ECO:0000256" key="1">
    <source>
        <dbReference type="ARBA" id="ARBA00022737"/>
    </source>
</evidence>
<dbReference type="Proteomes" id="UP001321749">
    <property type="component" value="Unassembled WGS sequence"/>
</dbReference>
<dbReference type="InterPro" id="IPR051625">
    <property type="entry name" value="Signaling_Regulatory_Domain"/>
</dbReference>
<accession>A0AAV9H8N7</accession>
<dbReference type="SUPFAM" id="SSF48403">
    <property type="entry name" value="Ankyrin repeat"/>
    <property type="match status" value="1"/>
</dbReference>
<name>A0AAV9H8N7_9PEZI</name>
<protein>
    <submittedName>
        <fullName evidence="3">Uncharacterized protein</fullName>
    </submittedName>
</protein>
<dbReference type="PANTHER" id="PTHR22872">
    <property type="entry name" value="BTK-BINDING PROTEIN-RELATED"/>
    <property type="match status" value="1"/>
</dbReference>
<dbReference type="AlphaFoldDB" id="A0AAV9H8N7"/>
<organism evidence="3 4">
    <name type="scientific">Cladorrhinum samala</name>
    <dbReference type="NCBI Taxonomy" id="585594"/>
    <lineage>
        <taxon>Eukaryota</taxon>
        <taxon>Fungi</taxon>
        <taxon>Dikarya</taxon>
        <taxon>Ascomycota</taxon>
        <taxon>Pezizomycotina</taxon>
        <taxon>Sordariomycetes</taxon>
        <taxon>Sordariomycetidae</taxon>
        <taxon>Sordariales</taxon>
        <taxon>Podosporaceae</taxon>
        <taxon>Cladorrhinum</taxon>
    </lineage>
</organism>
<feature type="region of interest" description="Disordered" evidence="2">
    <location>
        <begin position="195"/>
        <end position="222"/>
    </location>
</feature>
<sequence>MTHLLWKYYWDDDVDKFRRLLSPAAPNAQNTARSPHPAYAGIGAGAGAASPGLGTSPRPTPKSRKLTGIGAGSGNARGGGGLGRNEVNSRDHAGLTLLLRAASSTSENAVSFVEALLEHPAIDIYVQDPESGWNSLHRALYAGNISIARLLLEKERKDLTAHTASLNRVGHLIKTKDNEGNSPFDLYNATIGERSLKDLDETDQSDDGSDSDEADHISIRDM</sequence>
<proteinExistence type="predicted"/>
<evidence type="ECO:0000313" key="4">
    <source>
        <dbReference type="Proteomes" id="UP001321749"/>
    </source>
</evidence>
<dbReference type="EMBL" id="MU865118">
    <property type="protein sequence ID" value="KAK4457384.1"/>
    <property type="molecule type" value="Genomic_DNA"/>
</dbReference>
<evidence type="ECO:0000256" key="2">
    <source>
        <dbReference type="SAM" id="MobiDB-lite"/>
    </source>
</evidence>
<keyword evidence="4" id="KW-1185">Reference proteome</keyword>
<dbReference type="InterPro" id="IPR002110">
    <property type="entry name" value="Ankyrin_rpt"/>
</dbReference>